<dbReference type="Gene3D" id="1.10.260.40">
    <property type="entry name" value="lambda repressor-like DNA-binding domains"/>
    <property type="match status" value="1"/>
</dbReference>
<name>A0A6I2NJM0_PARDI</name>
<proteinExistence type="predicted"/>
<dbReference type="PROSITE" id="PS50943">
    <property type="entry name" value="HTH_CROC1"/>
    <property type="match status" value="1"/>
</dbReference>
<dbReference type="AlphaFoldDB" id="A0A6I2NJM0"/>
<dbReference type="GO" id="GO:0003677">
    <property type="term" value="F:DNA binding"/>
    <property type="evidence" value="ECO:0007669"/>
    <property type="project" value="InterPro"/>
</dbReference>
<evidence type="ECO:0000259" key="1">
    <source>
        <dbReference type="PROSITE" id="PS50943"/>
    </source>
</evidence>
<dbReference type="RefSeq" id="WP_151896480.1">
    <property type="nucleotide sequence ID" value="NZ_JBDGCP010000020.1"/>
</dbReference>
<organism evidence="2 3">
    <name type="scientific">Parabacteroides distasonis</name>
    <dbReference type="NCBI Taxonomy" id="823"/>
    <lineage>
        <taxon>Bacteria</taxon>
        <taxon>Pseudomonadati</taxon>
        <taxon>Bacteroidota</taxon>
        <taxon>Bacteroidia</taxon>
        <taxon>Bacteroidales</taxon>
        <taxon>Tannerellaceae</taxon>
        <taxon>Parabacteroides</taxon>
    </lineage>
</organism>
<dbReference type="EMBL" id="WKNE01000001">
    <property type="protein sequence ID" value="MRZ53323.1"/>
    <property type="molecule type" value="Genomic_DNA"/>
</dbReference>
<evidence type="ECO:0000313" key="3">
    <source>
        <dbReference type="Proteomes" id="UP000432516"/>
    </source>
</evidence>
<evidence type="ECO:0000313" key="2">
    <source>
        <dbReference type="EMBL" id="MRZ53323.1"/>
    </source>
</evidence>
<dbReference type="CDD" id="cd00093">
    <property type="entry name" value="HTH_XRE"/>
    <property type="match status" value="1"/>
</dbReference>
<dbReference type="SUPFAM" id="SSF47413">
    <property type="entry name" value="lambda repressor-like DNA-binding domains"/>
    <property type="match status" value="1"/>
</dbReference>
<dbReference type="SMART" id="SM00530">
    <property type="entry name" value="HTH_XRE"/>
    <property type="match status" value="1"/>
</dbReference>
<dbReference type="Pfam" id="PF13443">
    <property type="entry name" value="HTH_26"/>
    <property type="match status" value="1"/>
</dbReference>
<comment type="caution">
    <text evidence="2">The sequence shown here is derived from an EMBL/GenBank/DDBJ whole genome shotgun (WGS) entry which is preliminary data.</text>
</comment>
<protein>
    <submittedName>
        <fullName evidence="2">Helix-turn-helix domain-containing protein</fullName>
    </submittedName>
</protein>
<reference evidence="2 3" key="1">
    <citation type="journal article" date="2019" name="Nat. Med.">
        <title>A library of human gut bacterial isolates paired with longitudinal multiomics data enables mechanistic microbiome research.</title>
        <authorList>
            <person name="Poyet M."/>
            <person name="Groussin M."/>
            <person name="Gibbons S.M."/>
            <person name="Avila-Pacheco J."/>
            <person name="Jiang X."/>
            <person name="Kearney S.M."/>
            <person name="Perrotta A.R."/>
            <person name="Berdy B."/>
            <person name="Zhao S."/>
            <person name="Lieberman T.D."/>
            <person name="Swanson P.K."/>
            <person name="Smith M."/>
            <person name="Roesemann S."/>
            <person name="Alexander J.E."/>
            <person name="Rich S.A."/>
            <person name="Livny J."/>
            <person name="Vlamakis H."/>
            <person name="Clish C."/>
            <person name="Bullock K."/>
            <person name="Deik A."/>
            <person name="Scott J."/>
            <person name="Pierce K.A."/>
            <person name="Xavier R.J."/>
            <person name="Alm E.J."/>
        </authorList>
    </citation>
    <scope>NUCLEOTIDE SEQUENCE [LARGE SCALE GENOMIC DNA]</scope>
    <source>
        <strain evidence="2 3">BIOML-A2</strain>
    </source>
</reference>
<dbReference type="InterPro" id="IPR001387">
    <property type="entry name" value="Cro/C1-type_HTH"/>
</dbReference>
<feature type="domain" description="HTH cro/C1-type" evidence="1">
    <location>
        <begin position="9"/>
        <end position="61"/>
    </location>
</feature>
<dbReference type="InterPro" id="IPR010982">
    <property type="entry name" value="Lambda_DNA-bd_dom_sf"/>
</dbReference>
<dbReference type="Proteomes" id="UP000432516">
    <property type="component" value="Unassembled WGS sequence"/>
</dbReference>
<gene>
    <name evidence="2" type="ORF">GKD68_00955</name>
</gene>
<sequence length="114" mass="12780">MNVIDNIFKIMAQKSIKQRTLADAMGIDESQISVMKKGNRDLKISEIENIASCLGVSITDLFTWPERYVPEQSAGEKVLTTPKVILQLELEDSDVKADVIKLAFGDRVLEIKNK</sequence>
<accession>A0A6I2NJM0</accession>